<organism evidence="2 3">
    <name type="scientific">Psychrobacter fozii</name>
    <dbReference type="NCBI Taxonomy" id="198480"/>
    <lineage>
        <taxon>Bacteria</taxon>
        <taxon>Pseudomonadati</taxon>
        <taxon>Pseudomonadota</taxon>
        <taxon>Gammaproteobacteria</taxon>
        <taxon>Moraxellales</taxon>
        <taxon>Moraxellaceae</taxon>
        <taxon>Psychrobacter</taxon>
    </lineage>
</organism>
<dbReference type="AlphaFoldDB" id="A0A2V4UTG0"/>
<protein>
    <recommendedName>
        <fullName evidence="4">Lipoprotein</fullName>
    </recommendedName>
</protein>
<reference evidence="2 3" key="1">
    <citation type="submission" date="2018-06" db="EMBL/GenBank/DDBJ databases">
        <title>Genomic Encyclopedia of Type Strains, Phase III (KMG-III): the genomes of soil and plant-associated and newly described type strains.</title>
        <authorList>
            <person name="Whitman W."/>
        </authorList>
    </citation>
    <scope>NUCLEOTIDE SEQUENCE [LARGE SCALE GENOMIC DNA]</scope>
    <source>
        <strain evidence="2 3">CECT 5889</strain>
    </source>
</reference>
<feature type="signal peptide" evidence="1">
    <location>
        <begin position="1"/>
        <end position="21"/>
    </location>
</feature>
<evidence type="ECO:0000313" key="2">
    <source>
        <dbReference type="EMBL" id="PYE36681.1"/>
    </source>
</evidence>
<dbReference type="EMBL" id="QJSU01000011">
    <property type="protein sequence ID" value="PYE36681.1"/>
    <property type="molecule type" value="Genomic_DNA"/>
</dbReference>
<dbReference type="OrthoDB" id="8854451at2"/>
<dbReference type="RefSeq" id="WP_110924155.1">
    <property type="nucleotide sequence ID" value="NZ_QJSU01000011.1"/>
</dbReference>
<keyword evidence="1" id="KW-0732">Signal</keyword>
<evidence type="ECO:0008006" key="4">
    <source>
        <dbReference type="Google" id="ProtNLM"/>
    </source>
</evidence>
<comment type="caution">
    <text evidence="2">The sequence shown here is derived from an EMBL/GenBank/DDBJ whole genome shotgun (WGS) entry which is preliminary data.</text>
</comment>
<sequence>MNSFNKLIVITVTTLILSACASTPKPYTHWHKEGATKQSVTDQIGHCRVEVNAKDLSQPKAKQLIGYCMKSEGYSLETSYR</sequence>
<accession>A0A2V4UTG0</accession>
<evidence type="ECO:0000313" key="3">
    <source>
        <dbReference type="Proteomes" id="UP000247746"/>
    </source>
</evidence>
<dbReference type="Proteomes" id="UP000247746">
    <property type="component" value="Unassembled WGS sequence"/>
</dbReference>
<name>A0A2V4UTG0_9GAMM</name>
<proteinExistence type="predicted"/>
<evidence type="ECO:0000256" key="1">
    <source>
        <dbReference type="SAM" id="SignalP"/>
    </source>
</evidence>
<gene>
    <name evidence="2" type="ORF">DFP82_11130</name>
</gene>
<dbReference type="PROSITE" id="PS51257">
    <property type="entry name" value="PROKAR_LIPOPROTEIN"/>
    <property type="match status" value="1"/>
</dbReference>
<keyword evidence="3" id="KW-1185">Reference proteome</keyword>
<feature type="chain" id="PRO_5016075493" description="Lipoprotein" evidence="1">
    <location>
        <begin position="22"/>
        <end position="81"/>
    </location>
</feature>